<dbReference type="PANTHER" id="PTHR30121:SF6">
    <property type="entry name" value="SLR6007 PROTEIN"/>
    <property type="match status" value="1"/>
</dbReference>
<dbReference type="SUPFAM" id="SSF52540">
    <property type="entry name" value="P-loop containing nucleoside triphosphate hydrolases"/>
    <property type="match status" value="1"/>
</dbReference>
<reference evidence="2 3" key="1">
    <citation type="journal article" date="2018" name="Elife">
        <title>Discovery and characterization of a prevalent human gut bacterial enzyme sufficient for the inactivation of a family of plant toxins.</title>
        <authorList>
            <person name="Koppel N."/>
            <person name="Bisanz J.E."/>
            <person name="Pandelia M.E."/>
            <person name="Turnbaugh P.J."/>
            <person name="Balskus E.P."/>
        </authorList>
    </citation>
    <scope>NUCLEOTIDE SEQUENCE [LARGE SCALE GENOMIC DNA]</scope>
    <source>
        <strain evidence="2 3">MR1 #12</strain>
    </source>
</reference>
<gene>
    <name evidence="2" type="ORF">C1872_09890</name>
</gene>
<dbReference type="InterPro" id="IPR027417">
    <property type="entry name" value="P-loop_NTPase"/>
</dbReference>
<feature type="region of interest" description="Disordered" evidence="1">
    <location>
        <begin position="1"/>
        <end position="34"/>
    </location>
</feature>
<dbReference type="Gene3D" id="3.40.50.300">
    <property type="entry name" value="P-loop containing nucleotide triphosphate hydrolases"/>
    <property type="match status" value="1"/>
</dbReference>
<accession>A0A369MQG9</accession>
<feature type="compositionally biased region" description="Basic and acidic residues" evidence="1">
    <location>
        <begin position="14"/>
        <end position="29"/>
    </location>
</feature>
<name>A0A369MQG9_EGGLN</name>
<proteinExistence type="predicted"/>
<evidence type="ECO:0000313" key="3">
    <source>
        <dbReference type="Proteomes" id="UP000253752"/>
    </source>
</evidence>
<comment type="caution">
    <text evidence="2">The sequence shown here is derived from an EMBL/GenBank/DDBJ whole genome shotgun (WGS) entry which is preliminary data.</text>
</comment>
<dbReference type="Proteomes" id="UP000253752">
    <property type="component" value="Unassembled WGS sequence"/>
</dbReference>
<dbReference type="Gene3D" id="1.10.8.730">
    <property type="match status" value="1"/>
</dbReference>
<sequence>MRPPFRREKPKHYRPAEEKKRERRRAPERGRRRARTADAVSYLALFRDGVAMNDLGRYSRTYRFGDISYQSASDEAQAAVCKRMRMLYNGLTPEVSMQTTLVTRPIHESEIGNRTFFEVRDDPTGPLAEEYNDVLNAKMREGVSNLVRERYITFAVDAPDAEHAVPALARMRSMASGVLTGIRSDLSPLDGAERAGLLRSMLRPAEPPLPVDWSEVAAHRGTTTKDLVAPNLIDFKPQGAASAFTMDGTWFQVLAFRRFESNLSDRCLADMVDLPIPLVISTHVRALEQNKAIGFVKQRLNWIDKEVVEDQMSAVKRGYDYTLLPAELRYTREEAQDMFERLKDDSQRLFRYCGVAMTYAPSREELEDRVGRLVSTAQANGIELAPLHYRQREGLNSALPLGTSEVDVERYMLTDEIAIQSPFATLELNEEGGGYYGQNRHSLNLVIANRKRLASPMGFVGGKPGSGKSFQTKREITNTRLAYPGDEIIILDPAQEFGPITEACGGRHVRLSPDSGNHLNPMGMADVSHQAEQLQAASKTEALIALCGASMADGDERQTDAERSIVSRCFGAALARARAEGRELLIGDVHDELVRQPEPEARFVALRLERYVEGALSIFNHPSNVEFDAPMTCFSFRDLPDSMLAFAMVAALEFIRNRMYRNFERGVTTWLYVDEVQGLFGHPATIGYLSRLWAEGRKFGLIATGITQNATYLLDNPQGRTLILNSDFLMLFKQSLTDGEKWRELLNLSEQELGYIDDSVKPGEGLLIAGAARVPIVDDWPHGRLYDLWNTKADEIAAIKRAGAEDGRP</sequence>
<organism evidence="2 3">
    <name type="scientific">Eggerthella lenta</name>
    <name type="common">Eubacterium lentum</name>
    <dbReference type="NCBI Taxonomy" id="84112"/>
    <lineage>
        <taxon>Bacteria</taxon>
        <taxon>Bacillati</taxon>
        <taxon>Actinomycetota</taxon>
        <taxon>Coriobacteriia</taxon>
        <taxon>Eggerthellales</taxon>
        <taxon>Eggerthellaceae</taxon>
        <taxon>Eggerthella</taxon>
    </lineage>
</organism>
<dbReference type="NCBIfam" id="NF045971">
    <property type="entry name" value="conju_CD1110"/>
    <property type="match status" value="1"/>
</dbReference>
<dbReference type="PANTHER" id="PTHR30121">
    <property type="entry name" value="UNCHARACTERIZED PROTEIN YJGR-RELATED"/>
    <property type="match status" value="1"/>
</dbReference>
<evidence type="ECO:0000256" key="1">
    <source>
        <dbReference type="SAM" id="MobiDB-lite"/>
    </source>
</evidence>
<dbReference type="EMBL" id="PPTX01000014">
    <property type="protein sequence ID" value="RDB78783.1"/>
    <property type="molecule type" value="Genomic_DNA"/>
</dbReference>
<dbReference type="AlphaFoldDB" id="A0A369MQG9"/>
<dbReference type="InterPro" id="IPR051162">
    <property type="entry name" value="T4SS_component"/>
</dbReference>
<dbReference type="RefSeq" id="WP_050784799.1">
    <property type="nucleotide sequence ID" value="NZ_CP089333.1"/>
</dbReference>
<evidence type="ECO:0000313" key="2">
    <source>
        <dbReference type="EMBL" id="RDB78783.1"/>
    </source>
</evidence>
<protein>
    <submittedName>
        <fullName evidence="2">Conjugal transfer protein TraC</fullName>
    </submittedName>
</protein>